<dbReference type="InterPro" id="IPR035899">
    <property type="entry name" value="DBL_dom_sf"/>
</dbReference>
<sequence>MGLTVRQLRVTAYVNHGLVTVHVVQGRHLTSGRHRQPDTFVMISLIPDRPHETPTRCRTEHVPNTSCPIYDEKFSFEVSEEDEGRRLLIAVWGRKSHSGPTETFGCMSFGLRHLQSGERPVSGWYHLLTEDVGCKKHLKFTPTDRPLVPVMQSHIPRSALLCTSVHEIPKVNKLVSGSERLQISVQRSPYGGFGFSVVDACPVRVSRVDSTSRAEEAGLHPGDLIVRVNGQNVSRSTSTSVARCIKRSGQTLVLEVQRPAQIPTARTPFYANVSTIHEAPVSDNASLEEWTLCEDHNALEGPGSNGETRRQAALHGLLVAEERFVEAMSRGMQSYSRPLRHGLLAPEQHSALFQNVEKLVSISEYQVHQMLSNLPDMDDAADPDDSQTADPADITTIVGIIYRSKLPLILQAYTLYTAGLPRAASSMATLEKDPDFLRFLWHHEAHNHPLSLCEFINRPLEHLADVCRHVTAIRDSLSTTSPDHGIYCDIVNGLQSVVSTVQSVEMVSSSFLSVATSLLSVSHTTSGSTRHVPRMGARILKHASSSSSSSTSSSGFGSGGSQQSDDGSPSKMAEDR</sequence>
<dbReference type="InterPro" id="IPR001478">
    <property type="entry name" value="PDZ"/>
</dbReference>
<dbReference type="SMART" id="SM00228">
    <property type="entry name" value="PDZ"/>
    <property type="match status" value="1"/>
</dbReference>
<dbReference type="PROSITE" id="PS50010">
    <property type="entry name" value="DH_2"/>
    <property type="match status" value="1"/>
</dbReference>
<proteinExistence type="predicted"/>
<evidence type="ECO:0000259" key="3">
    <source>
        <dbReference type="PROSITE" id="PS50010"/>
    </source>
</evidence>
<gene>
    <name evidence="5" type="ORF">MAR_036587</name>
</gene>
<evidence type="ECO:0000313" key="6">
    <source>
        <dbReference type="Proteomes" id="UP001164746"/>
    </source>
</evidence>
<dbReference type="SUPFAM" id="SSF48065">
    <property type="entry name" value="DBL homology domain (DH-domain)"/>
    <property type="match status" value="1"/>
</dbReference>
<dbReference type="SUPFAM" id="SSF50156">
    <property type="entry name" value="PDZ domain-like"/>
    <property type="match status" value="1"/>
</dbReference>
<dbReference type="InterPro" id="IPR035892">
    <property type="entry name" value="C2_domain_sf"/>
</dbReference>
<dbReference type="Gene3D" id="2.30.42.10">
    <property type="match status" value="1"/>
</dbReference>
<dbReference type="EMBL" id="CP111024">
    <property type="protein sequence ID" value="WAR22918.1"/>
    <property type="molecule type" value="Genomic_DNA"/>
</dbReference>
<evidence type="ECO:0000256" key="1">
    <source>
        <dbReference type="SAM" id="MobiDB-lite"/>
    </source>
</evidence>
<reference evidence="5" key="1">
    <citation type="submission" date="2022-11" db="EMBL/GenBank/DDBJ databases">
        <title>Centuries of genome instability and evolution in soft-shell clam transmissible cancer (bioRxiv).</title>
        <authorList>
            <person name="Hart S.F.M."/>
            <person name="Yonemitsu M.A."/>
            <person name="Giersch R.M."/>
            <person name="Beal B.F."/>
            <person name="Arriagada G."/>
            <person name="Davis B.W."/>
            <person name="Ostrander E.A."/>
            <person name="Goff S.P."/>
            <person name="Metzger M.J."/>
        </authorList>
    </citation>
    <scope>NUCLEOTIDE SEQUENCE</scope>
    <source>
        <strain evidence="5">MELC-2E11</strain>
        <tissue evidence="5">Siphon/mantle</tissue>
    </source>
</reference>
<dbReference type="InterPro" id="IPR000219">
    <property type="entry name" value="DH_dom"/>
</dbReference>
<dbReference type="Pfam" id="PF00168">
    <property type="entry name" value="C2"/>
    <property type="match status" value="1"/>
</dbReference>
<dbReference type="PANTHER" id="PTHR46848:SF1">
    <property type="entry name" value="REGULATOR OF G-PROTEIN SIGNALING 3"/>
    <property type="match status" value="1"/>
</dbReference>
<evidence type="ECO:0000259" key="2">
    <source>
        <dbReference type="PROSITE" id="PS50004"/>
    </source>
</evidence>
<feature type="compositionally biased region" description="Low complexity" evidence="1">
    <location>
        <begin position="544"/>
        <end position="570"/>
    </location>
</feature>
<keyword evidence="6" id="KW-1185">Reference proteome</keyword>
<accession>A0ABY7FL47</accession>
<name>A0ABY7FL47_MYAAR</name>
<feature type="domain" description="DH" evidence="3">
    <location>
        <begin position="309"/>
        <end position="504"/>
    </location>
</feature>
<dbReference type="PROSITE" id="PS50004">
    <property type="entry name" value="C2"/>
    <property type="match status" value="1"/>
</dbReference>
<dbReference type="InterPro" id="IPR036034">
    <property type="entry name" value="PDZ_sf"/>
</dbReference>
<dbReference type="Gene3D" id="2.60.40.150">
    <property type="entry name" value="C2 domain"/>
    <property type="match status" value="1"/>
</dbReference>
<evidence type="ECO:0000313" key="5">
    <source>
        <dbReference type="EMBL" id="WAR22918.1"/>
    </source>
</evidence>
<dbReference type="Pfam" id="PF00621">
    <property type="entry name" value="RhoGEF"/>
    <property type="match status" value="1"/>
</dbReference>
<dbReference type="InterPro" id="IPR000008">
    <property type="entry name" value="C2_dom"/>
</dbReference>
<protein>
    <submittedName>
        <fullName evidence="5">RGS3-like protein</fullName>
    </submittedName>
</protein>
<dbReference type="Proteomes" id="UP001164746">
    <property type="component" value="Chromosome 13"/>
</dbReference>
<evidence type="ECO:0000259" key="4">
    <source>
        <dbReference type="PROSITE" id="PS50106"/>
    </source>
</evidence>
<dbReference type="PROSITE" id="PS50106">
    <property type="entry name" value="PDZ"/>
    <property type="match status" value="1"/>
</dbReference>
<dbReference type="Pfam" id="PF00595">
    <property type="entry name" value="PDZ"/>
    <property type="match status" value="1"/>
</dbReference>
<feature type="domain" description="PDZ" evidence="4">
    <location>
        <begin position="182"/>
        <end position="260"/>
    </location>
</feature>
<organism evidence="5 6">
    <name type="scientific">Mya arenaria</name>
    <name type="common">Soft-shell clam</name>
    <dbReference type="NCBI Taxonomy" id="6604"/>
    <lineage>
        <taxon>Eukaryota</taxon>
        <taxon>Metazoa</taxon>
        <taxon>Spiralia</taxon>
        <taxon>Lophotrochozoa</taxon>
        <taxon>Mollusca</taxon>
        <taxon>Bivalvia</taxon>
        <taxon>Autobranchia</taxon>
        <taxon>Heteroconchia</taxon>
        <taxon>Euheterodonta</taxon>
        <taxon>Imparidentia</taxon>
        <taxon>Neoheterodontei</taxon>
        <taxon>Myida</taxon>
        <taxon>Myoidea</taxon>
        <taxon>Myidae</taxon>
        <taxon>Mya</taxon>
    </lineage>
</organism>
<feature type="region of interest" description="Disordered" evidence="1">
    <location>
        <begin position="540"/>
        <end position="576"/>
    </location>
</feature>
<dbReference type="PANTHER" id="PTHR46848">
    <property type="entry name" value="REGULATOR OF G-PROTEIN SIGNALING 3"/>
    <property type="match status" value="1"/>
</dbReference>
<dbReference type="SUPFAM" id="SSF49562">
    <property type="entry name" value="C2 domain (Calcium/lipid-binding domain, CaLB)"/>
    <property type="match status" value="1"/>
</dbReference>
<feature type="domain" description="C2" evidence="2">
    <location>
        <begin position="1"/>
        <end position="125"/>
    </location>
</feature>
<dbReference type="SMART" id="SM00239">
    <property type="entry name" value="C2"/>
    <property type="match status" value="1"/>
</dbReference>
<dbReference type="Gene3D" id="1.20.900.10">
    <property type="entry name" value="Dbl homology (DH) domain"/>
    <property type="match status" value="1"/>
</dbReference>